<protein>
    <recommendedName>
        <fullName evidence="2 3">Single-stranded DNA-binding protein</fullName>
        <shortName evidence="2">SSB</shortName>
    </recommendedName>
</protein>
<evidence type="ECO:0000313" key="5">
    <source>
        <dbReference type="EMBL" id="MBB5840010.1"/>
    </source>
</evidence>
<dbReference type="EMBL" id="JACHMY010000001">
    <property type="protein sequence ID" value="MBB5840010.1"/>
    <property type="molecule type" value="Genomic_DNA"/>
</dbReference>
<keyword evidence="1 2" id="KW-0238">DNA-binding</keyword>
<proteinExistence type="inferred from homology"/>
<accession>A0A7W9JE17</accession>
<dbReference type="AlphaFoldDB" id="A0A7W9JE17"/>
<comment type="subunit">
    <text evidence="2">Homotetramer.</text>
</comment>
<dbReference type="InterPro" id="IPR000424">
    <property type="entry name" value="Primosome_PriB/ssb"/>
</dbReference>
<dbReference type="InterPro" id="IPR011344">
    <property type="entry name" value="ssDNA-bd"/>
</dbReference>
<comment type="caution">
    <text evidence="2">Lacks conserved residue(s) required for the propagation of feature annotation.</text>
</comment>
<dbReference type="GO" id="GO:0003697">
    <property type="term" value="F:single-stranded DNA binding"/>
    <property type="evidence" value="ECO:0007669"/>
    <property type="project" value="UniProtKB-UniRule"/>
</dbReference>
<comment type="caution">
    <text evidence="5">The sequence shown here is derived from an EMBL/GenBank/DDBJ whole genome shotgun (WGS) entry which is preliminary data.</text>
</comment>
<dbReference type="NCBIfam" id="NF005851">
    <property type="entry name" value="PRK07772.1"/>
    <property type="match status" value="1"/>
</dbReference>
<dbReference type="HAMAP" id="MF_00984">
    <property type="entry name" value="SSB"/>
    <property type="match status" value="1"/>
</dbReference>
<feature type="compositionally biased region" description="Low complexity" evidence="4">
    <location>
        <begin position="154"/>
        <end position="164"/>
    </location>
</feature>
<reference evidence="5 6" key="1">
    <citation type="submission" date="2020-08" db="EMBL/GenBank/DDBJ databases">
        <title>Sequencing the genomes of 1000 actinobacteria strains.</title>
        <authorList>
            <person name="Klenk H.-P."/>
        </authorList>
    </citation>
    <scope>NUCLEOTIDE SEQUENCE [LARGE SCALE GENOMIC DNA]</scope>
    <source>
        <strain evidence="5 6">DSM 28967</strain>
    </source>
</reference>
<sequence>MSNETVTTIVGNLTDDPELRFTPAGAALARFSIASTPRRYDKQSGEYVDGDTLFLRATAWRHVAENVAASLQRGQRVIATGRLRQSNWETPEGDKRSSIDLEVDEIGPSLTFATAKVTKATRAAKTSGNPDDPWAGANREPATAGAAAGGGDPWAGPGADEPPF</sequence>
<dbReference type="PROSITE" id="PS50935">
    <property type="entry name" value="SSB"/>
    <property type="match status" value="1"/>
</dbReference>
<dbReference type="SUPFAM" id="SSF50249">
    <property type="entry name" value="Nucleic acid-binding proteins"/>
    <property type="match status" value="1"/>
</dbReference>
<dbReference type="Pfam" id="PF00436">
    <property type="entry name" value="SSB"/>
    <property type="match status" value="1"/>
</dbReference>
<name>A0A7W9JE17_9ACTN</name>
<dbReference type="InterPro" id="IPR012340">
    <property type="entry name" value="NA-bd_OB-fold"/>
</dbReference>
<organism evidence="5 6">
    <name type="scientific">Kribbella italica</name>
    <dbReference type="NCBI Taxonomy" id="1540520"/>
    <lineage>
        <taxon>Bacteria</taxon>
        <taxon>Bacillati</taxon>
        <taxon>Actinomycetota</taxon>
        <taxon>Actinomycetes</taxon>
        <taxon>Propionibacteriales</taxon>
        <taxon>Kribbellaceae</taxon>
        <taxon>Kribbella</taxon>
    </lineage>
</organism>
<feature type="compositionally biased region" description="Low complexity" evidence="4">
    <location>
        <begin position="135"/>
        <end position="146"/>
    </location>
</feature>
<feature type="region of interest" description="Disordered" evidence="4">
    <location>
        <begin position="120"/>
        <end position="164"/>
    </location>
</feature>
<evidence type="ECO:0000256" key="1">
    <source>
        <dbReference type="ARBA" id="ARBA00023125"/>
    </source>
</evidence>
<evidence type="ECO:0000256" key="3">
    <source>
        <dbReference type="RuleBase" id="RU000524"/>
    </source>
</evidence>
<gene>
    <name evidence="5" type="ORF">HDA39_006744</name>
</gene>
<dbReference type="Gene3D" id="2.40.50.140">
    <property type="entry name" value="Nucleic acid-binding proteins"/>
    <property type="match status" value="1"/>
</dbReference>
<evidence type="ECO:0000313" key="6">
    <source>
        <dbReference type="Proteomes" id="UP000549971"/>
    </source>
</evidence>
<dbReference type="RefSeq" id="WP_184802068.1">
    <property type="nucleotide sequence ID" value="NZ_JACHMY010000001.1"/>
</dbReference>
<dbReference type="NCBIfam" id="TIGR00621">
    <property type="entry name" value="ssb"/>
    <property type="match status" value="1"/>
</dbReference>
<dbReference type="Proteomes" id="UP000549971">
    <property type="component" value="Unassembled WGS sequence"/>
</dbReference>
<evidence type="ECO:0000256" key="2">
    <source>
        <dbReference type="HAMAP-Rule" id="MF_00984"/>
    </source>
</evidence>
<dbReference type="CDD" id="cd04496">
    <property type="entry name" value="SSB_OBF"/>
    <property type="match status" value="1"/>
</dbReference>
<evidence type="ECO:0000256" key="4">
    <source>
        <dbReference type="SAM" id="MobiDB-lite"/>
    </source>
</evidence>
<keyword evidence="6" id="KW-1185">Reference proteome</keyword>
<dbReference type="GO" id="GO:0006260">
    <property type="term" value="P:DNA replication"/>
    <property type="evidence" value="ECO:0007669"/>
    <property type="project" value="InterPro"/>
</dbReference>